<accession>A0AAV2BZ61</accession>
<proteinExistence type="predicted"/>
<organism evidence="1 2">
    <name type="scientific">Larinioides sclopetarius</name>
    <dbReference type="NCBI Taxonomy" id="280406"/>
    <lineage>
        <taxon>Eukaryota</taxon>
        <taxon>Metazoa</taxon>
        <taxon>Ecdysozoa</taxon>
        <taxon>Arthropoda</taxon>
        <taxon>Chelicerata</taxon>
        <taxon>Arachnida</taxon>
        <taxon>Araneae</taxon>
        <taxon>Araneomorphae</taxon>
        <taxon>Entelegynae</taxon>
        <taxon>Araneoidea</taxon>
        <taxon>Araneidae</taxon>
        <taxon>Larinioides</taxon>
    </lineage>
</organism>
<name>A0AAV2BZ61_9ARAC</name>
<dbReference type="EMBL" id="CAXIEN010000568">
    <property type="protein sequence ID" value="CAL1300648.1"/>
    <property type="molecule type" value="Genomic_DNA"/>
</dbReference>
<evidence type="ECO:0000313" key="1">
    <source>
        <dbReference type="EMBL" id="CAL1300648.1"/>
    </source>
</evidence>
<dbReference type="AlphaFoldDB" id="A0AAV2BZ61"/>
<keyword evidence="2" id="KW-1185">Reference proteome</keyword>
<gene>
    <name evidence="1" type="ORF">LARSCL_LOCUS22042</name>
</gene>
<dbReference type="Proteomes" id="UP001497382">
    <property type="component" value="Unassembled WGS sequence"/>
</dbReference>
<comment type="caution">
    <text evidence="1">The sequence shown here is derived from an EMBL/GenBank/DDBJ whole genome shotgun (WGS) entry which is preliminary data.</text>
</comment>
<evidence type="ECO:0000313" key="2">
    <source>
        <dbReference type="Proteomes" id="UP001497382"/>
    </source>
</evidence>
<sequence>MCRVASLYANRPGQRHSGHFCNNSFQSTSVCIASCWICKIWLFLSCRHVSTARSSKDYPLPPTSSFCRETLMNGRNSRFLVRRTPLLSAPVDSNI</sequence>
<protein>
    <submittedName>
        <fullName evidence="1">Uncharacterized protein</fullName>
    </submittedName>
</protein>
<reference evidence="1 2" key="1">
    <citation type="submission" date="2024-04" db="EMBL/GenBank/DDBJ databases">
        <authorList>
            <person name="Rising A."/>
            <person name="Reimegard J."/>
            <person name="Sonavane S."/>
            <person name="Akerstrom W."/>
            <person name="Nylinder S."/>
            <person name="Hedman E."/>
            <person name="Kallberg Y."/>
        </authorList>
    </citation>
    <scope>NUCLEOTIDE SEQUENCE [LARGE SCALE GENOMIC DNA]</scope>
</reference>